<organism evidence="1 2">
    <name type="scientific">Cupriavidus taiwanensis</name>
    <dbReference type="NCBI Taxonomy" id="164546"/>
    <lineage>
        <taxon>Bacteria</taxon>
        <taxon>Pseudomonadati</taxon>
        <taxon>Pseudomonadota</taxon>
        <taxon>Betaproteobacteria</taxon>
        <taxon>Burkholderiales</taxon>
        <taxon>Burkholderiaceae</taxon>
        <taxon>Cupriavidus</taxon>
    </lineage>
</organism>
<protein>
    <submittedName>
        <fullName evidence="1">Uncharacterized protein</fullName>
    </submittedName>
</protein>
<accession>A0A375IJ61</accession>
<dbReference type="Proteomes" id="UP000255505">
    <property type="component" value="Chromosome I"/>
</dbReference>
<reference evidence="1 2" key="1">
    <citation type="submission" date="2018-01" db="EMBL/GenBank/DDBJ databases">
        <authorList>
            <person name="Gaut B.S."/>
            <person name="Morton B.R."/>
            <person name="Clegg M.T."/>
            <person name="Duvall M.R."/>
        </authorList>
    </citation>
    <scope>NUCLEOTIDE SEQUENCE [LARGE SCALE GENOMIC DNA]</scope>
    <source>
        <strain evidence="1">Cupriavidus taiwanensis LMG 19425</strain>
    </source>
</reference>
<proteinExistence type="predicted"/>
<name>A0A375IJ61_9BURK</name>
<evidence type="ECO:0000313" key="2">
    <source>
        <dbReference type="Proteomes" id="UP000255505"/>
    </source>
</evidence>
<gene>
    <name evidence="1" type="ORF">CT19425_120392</name>
</gene>
<sequence>MPRLATIVSVIGTALAGAMAYGFLSGGHDDKLLTAASSAKPFGSSPADANPTIADTAATAAEQSEPADPGRFSSKIRDILENTDLTADEKSDQLWRIFERHAREPETARYLLDSMQFIKPINKKRVIERVEAALHRGTHEDGVKRALINLLAAQFERDAALTAAAEAQLPGNPLVLASLRKAANSGDHATAHQAVLQYSRLGEVQDSLTQLGTARSNGAIDTSEYAREIAFHLPLIKDPVQQQQLLDLMEGCDLPGQELADLLATTAQLPHALSSLAPAALHTIRRILDNNPPAFAVDLLDMDVLALARYNRWAGASSEIAHALSGEPVPDLLANLVMLPDADPRALIAVAVSPMSEPVMQVLNERGLVNEALQRLDRFESAPGDTAVASGIVADIRAKLIRHLLSPISPASALKPVDPLK</sequence>
<evidence type="ECO:0000313" key="1">
    <source>
        <dbReference type="EMBL" id="SPK74150.1"/>
    </source>
</evidence>
<dbReference type="AlphaFoldDB" id="A0A375IJ61"/>
<dbReference type="RefSeq" id="WP_147299659.1">
    <property type="nucleotide sequence ID" value="NZ_LT991976.1"/>
</dbReference>
<dbReference type="EMBL" id="LT991976">
    <property type="protein sequence ID" value="SPK74150.1"/>
    <property type="molecule type" value="Genomic_DNA"/>
</dbReference>